<keyword evidence="2" id="KW-1185">Reference proteome</keyword>
<accession>A0ABN9CMC5</accession>
<dbReference type="EMBL" id="CATNWA010011198">
    <property type="protein sequence ID" value="CAI9561299.1"/>
    <property type="molecule type" value="Genomic_DNA"/>
</dbReference>
<evidence type="ECO:0000313" key="1">
    <source>
        <dbReference type="EMBL" id="CAI9561299.1"/>
    </source>
</evidence>
<sequence>MSIRSNYCVAFTCTRTGTKISRERDEFNVRVRGGLTIRALGHCPRARGQ</sequence>
<gene>
    <name evidence="1" type="ORF">SPARVUS_LOCUS5412014</name>
</gene>
<name>A0ABN9CMC5_9NEOB</name>
<dbReference type="Proteomes" id="UP001162483">
    <property type="component" value="Unassembled WGS sequence"/>
</dbReference>
<comment type="caution">
    <text evidence="1">The sequence shown here is derived from an EMBL/GenBank/DDBJ whole genome shotgun (WGS) entry which is preliminary data.</text>
</comment>
<protein>
    <submittedName>
        <fullName evidence="1">Uncharacterized protein</fullName>
    </submittedName>
</protein>
<proteinExistence type="predicted"/>
<evidence type="ECO:0000313" key="2">
    <source>
        <dbReference type="Proteomes" id="UP001162483"/>
    </source>
</evidence>
<reference evidence="1" key="1">
    <citation type="submission" date="2023-05" db="EMBL/GenBank/DDBJ databases">
        <authorList>
            <person name="Stuckert A."/>
        </authorList>
    </citation>
    <scope>NUCLEOTIDE SEQUENCE</scope>
</reference>
<organism evidence="1 2">
    <name type="scientific">Staurois parvus</name>
    <dbReference type="NCBI Taxonomy" id="386267"/>
    <lineage>
        <taxon>Eukaryota</taxon>
        <taxon>Metazoa</taxon>
        <taxon>Chordata</taxon>
        <taxon>Craniata</taxon>
        <taxon>Vertebrata</taxon>
        <taxon>Euteleostomi</taxon>
        <taxon>Amphibia</taxon>
        <taxon>Batrachia</taxon>
        <taxon>Anura</taxon>
        <taxon>Neobatrachia</taxon>
        <taxon>Ranoidea</taxon>
        <taxon>Ranidae</taxon>
        <taxon>Staurois</taxon>
    </lineage>
</organism>